<evidence type="ECO:0008006" key="4">
    <source>
        <dbReference type="Google" id="ProtNLM"/>
    </source>
</evidence>
<dbReference type="OrthoDB" id="8038184at2"/>
<sequence length="514" mass="58429">MSLFGLLHDDAFLIFSREQRYFYARVVVDLFRRFFSDTVTFPTRTEVVAAIYDCLRANPDLWREGDSDDRDDGTSVLSAPDIRSNGRQLRRSSQASEGSAVQDEMRSRAWRAYNRLLRTGWLDEEVYGLRVTVDMPPAAMLLADRLAALEKGLSASFRGVVSLIRGSLSSALTDLMSDSADTRAPGAAAGLHKAAEMALGFSRELRMVLASLRTIEREILGSDSLKTRLEMFFRDFIGKLVLKDFESIYKTNHPYRYKDEILGYLERLEDEGLLRRLLLDGYIGSELAPTTDDARALVDADLFTLRTVFDSLDQTYERINAFRVRLETRLRNTIKYADLGDQRHGQRIGALIARLDSSLASAAALGIEPPAPNGLMVGEMAPWAEHLLREPVTPHPAVRDDTLQPRRISPALLAWRARLRQYNDLFIVHPQHVLAFLDRHLAPGEHGEARLLSLETVEDFLAFEHLRRYRHAPPAVVQARYRLDPCPIGLVRDDEWLRCENFLIHRLPQPETAR</sequence>
<dbReference type="STRING" id="80876.SAMN05421779_104131"/>
<protein>
    <recommendedName>
        <fullName evidence="4">TIGR02677 family protein</fullName>
    </recommendedName>
</protein>
<dbReference type="EMBL" id="FTOA01000004">
    <property type="protein sequence ID" value="SIS85645.1"/>
    <property type="molecule type" value="Genomic_DNA"/>
</dbReference>
<dbReference type="InterPro" id="IPR043773">
    <property type="entry name" value="JetA"/>
</dbReference>
<feature type="compositionally biased region" description="Polar residues" evidence="1">
    <location>
        <begin position="85"/>
        <end position="99"/>
    </location>
</feature>
<evidence type="ECO:0000313" key="3">
    <source>
        <dbReference type="Proteomes" id="UP000185678"/>
    </source>
</evidence>
<dbReference type="RefSeq" id="WP_076400587.1">
    <property type="nucleotide sequence ID" value="NZ_FTOA01000004.1"/>
</dbReference>
<dbReference type="Pfam" id="PF18982">
    <property type="entry name" value="JetA"/>
    <property type="match status" value="1"/>
</dbReference>
<organism evidence="2 3">
    <name type="scientific">Insolitispirillum peregrinum</name>
    <dbReference type="NCBI Taxonomy" id="80876"/>
    <lineage>
        <taxon>Bacteria</taxon>
        <taxon>Pseudomonadati</taxon>
        <taxon>Pseudomonadota</taxon>
        <taxon>Alphaproteobacteria</taxon>
        <taxon>Rhodospirillales</taxon>
        <taxon>Novispirillaceae</taxon>
        <taxon>Insolitispirillum</taxon>
    </lineage>
</organism>
<evidence type="ECO:0000313" key="2">
    <source>
        <dbReference type="EMBL" id="SIS85645.1"/>
    </source>
</evidence>
<proteinExistence type="predicted"/>
<gene>
    <name evidence="2" type="ORF">SAMN05421779_104131</name>
</gene>
<dbReference type="AlphaFoldDB" id="A0A1N7MHN7"/>
<accession>A0A1N7MHN7</accession>
<reference evidence="2 3" key="1">
    <citation type="submission" date="2017-01" db="EMBL/GenBank/DDBJ databases">
        <authorList>
            <person name="Mah S.A."/>
            <person name="Swanson W.J."/>
            <person name="Moy G.W."/>
            <person name="Vacquier V.D."/>
        </authorList>
    </citation>
    <scope>NUCLEOTIDE SEQUENCE [LARGE SCALE GENOMIC DNA]</scope>
    <source>
        <strain evidence="2 3">DSM 11589</strain>
    </source>
</reference>
<dbReference type="Proteomes" id="UP000185678">
    <property type="component" value="Unassembled WGS sequence"/>
</dbReference>
<name>A0A1N7MHN7_9PROT</name>
<feature type="region of interest" description="Disordered" evidence="1">
    <location>
        <begin position="65"/>
        <end position="100"/>
    </location>
</feature>
<evidence type="ECO:0000256" key="1">
    <source>
        <dbReference type="SAM" id="MobiDB-lite"/>
    </source>
</evidence>
<keyword evidence="3" id="KW-1185">Reference proteome</keyword>